<evidence type="ECO:0000313" key="2">
    <source>
        <dbReference type="EMBL" id="MPM65080.1"/>
    </source>
</evidence>
<protein>
    <submittedName>
        <fullName evidence="2">Uncharacterized protein</fullName>
    </submittedName>
</protein>
<proteinExistence type="predicted"/>
<comment type="caution">
    <text evidence="2">The sequence shown here is derived from an EMBL/GenBank/DDBJ whole genome shotgun (WGS) entry which is preliminary data.</text>
</comment>
<dbReference type="EMBL" id="VSSQ01020319">
    <property type="protein sequence ID" value="MPM65080.1"/>
    <property type="molecule type" value="Genomic_DNA"/>
</dbReference>
<name>A0A645BHY1_9ZZZZ</name>
<feature type="compositionally biased region" description="Basic residues" evidence="1">
    <location>
        <begin position="337"/>
        <end position="350"/>
    </location>
</feature>
<feature type="region of interest" description="Disordered" evidence="1">
    <location>
        <begin position="92"/>
        <end position="111"/>
    </location>
</feature>
<feature type="region of interest" description="Disordered" evidence="1">
    <location>
        <begin position="306"/>
        <end position="375"/>
    </location>
</feature>
<evidence type="ECO:0000256" key="1">
    <source>
        <dbReference type="SAM" id="MobiDB-lite"/>
    </source>
</evidence>
<feature type="compositionally biased region" description="Basic residues" evidence="1">
    <location>
        <begin position="98"/>
        <end position="109"/>
    </location>
</feature>
<feature type="compositionally biased region" description="Low complexity" evidence="1">
    <location>
        <begin position="351"/>
        <end position="375"/>
    </location>
</feature>
<accession>A0A645BHY1</accession>
<feature type="compositionally biased region" description="Basic and acidic residues" evidence="1">
    <location>
        <begin position="318"/>
        <end position="330"/>
    </location>
</feature>
<sequence>MDAGAVVPRVSAAATALAAVLRHRADGAVLEHERDRADLPAHAREGPVARGRAADHGAGDVGDVDAVGREVVRADQHLERVRVVDGSIDRYAPDQRRHGNRPHERRVRRHGVDRLRGCAHRAAADVGDGFHRGRQAFLGRPEARWKARRFAPARGVHFGIVGLDPLRVTGAAVEALAVTLLQPQPDGQVGRAALARKAVQLPLQILHQPLGLMPVAGHLGALLLQAAALAFQRALDALVDRAFPRAQALVLGLVLLVVAQRALQLGAQLLHLGHQRGDGIARRVASDAQGFHLLGRERTGRALGSGLAAGRAGEQLDADEHQQQRHRDQQPLEQRITFHRALLRSSRPRRPAAGSRWRRSGSAPAAATRPGRGRA</sequence>
<organism evidence="2">
    <name type="scientific">bioreactor metagenome</name>
    <dbReference type="NCBI Taxonomy" id="1076179"/>
    <lineage>
        <taxon>unclassified sequences</taxon>
        <taxon>metagenomes</taxon>
        <taxon>ecological metagenomes</taxon>
    </lineage>
</organism>
<dbReference type="AlphaFoldDB" id="A0A645BHY1"/>
<reference evidence="2" key="1">
    <citation type="submission" date="2019-08" db="EMBL/GenBank/DDBJ databases">
        <authorList>
            <person name="Kucharzyk K."/>
            <person name="Murdoch R.W."/>
            <person name="Higgins S."/>
            <person name="Loffler F."/>
        </authorList>
    </citation>
    <scope>NUCLEOTIDE SEQUENCE</scope>
</reference>
<gene>
    <name evidence="2" type="ORF">SDC9_111972</name>
</gene>